<keyword evidence="1" id="KW-0472">Membrane</keyword>
<feature type="transmembrane region" description="Helical" evidence="1">
    <location>
        <begin position="157"/>
        <end position="173"/>
    </location>
</feature>
<dbReference type="Pfam" id="PF11188">
    <property type="entry name" value="DUF2975"/>
    <property type="match status" value="1"/>
</dbReference>
<dbReference type="Proteomes" id="UP001589792">
    <property type="component" value="Unassembled WGS sequence"/>
</dbReference>
<comment type="caution">
    <text evidence="2">The sequence shown here is derived from an EMBL/GenBank/DDBJ whole genome shotgun (WGS) entry which is preliminary data.</text>
</comment>
<organism evidence="2 3">
    <name type="scientific">Serratia aquatilis</name>
    <dbReference type="NCBI Taxonomy" id="1737515"/>
    <lineage>
        <taxon>Bacteria</taxon>
        <taxon>Pseudomonadati</taxon>
        <taxon>Pseudomonadota</taxon>
        <taxon>Gammaproteobacteria</taxon>
        <taxon>Enterobacterales</taxon>
        <taxon>Yersiniaceae</taxon>
        <taxon>Serratia</taxon>
    </lineage>
</organism>
<dbReference type="InterPro" id="IPR021354">
    <property type="entry name" value="DUF2975"/>
</dbReference>
<accession>A0ABV6EE01</accession>
<dbReference type="EMBL" id="JBHLXG010000010">
    <property type="protein sequence ID" value="MFC0226979.1"/>
    <property type="molecule type" value="Genomic_DNA"/>
</dbReference>
<sequence>MTLDRLASYSQRMAMMTLCLLVAMLLLNAAYWLSPYVASIDAGNGFSFSLSNRLIGNIGADLNIFPWWQIAGGIVISSVPLLALALGLHHLRLLFKTYGQRAYFSSIAAQHLGKMGKCVAIWTILELLCEPLLSYWLTLQEPVGQRIVSIGFDSGNIVALFFAACITVIARILQKASELHCENQQFV</sequence>
<keyword evidence="3" id="KW-1185">Reference proteome</keyword>
<dbReference type="RefSeq" id="WP_380675100.1">
    <property type="nucleotide sequence ID" value="NZ_CP173186.1"/>
</dbReference>
<gene>
    <name evidence="2" type="ORF">ACFFJ3_10765</name>
</gene>
<reference evidence="2 3" key="1">
    <citation type="submission" date="2024-09" db="EMBL/GenBank/DDBJ databases">
        <authorList>
            <person name="Sun Q."/>
            <person name="Mori K."/>
        </authorList>
    </citation>
    <scope>NUCLEOTIDE SEQUENCE [LARGE SCALE GENOMIC DNA]</scope>
    <source>
        <strain evidence="2 3">CCM 8626</strain>
    </source>
</reference>
<keyword evidence="1" id="KW-1133">Transmembrane helix</keyword>
<proteinExistence type="predicted"/>
<protein>
    <submittedName>
        <fullName evidence="2">DUF2975 domain-containing protein</fullName>
    </submittedName>
</protein>
<feature type="transmembrane region" description="Helical" evidence="1">
    <location>
        <begin position="119"/>
        <end position="137"/>
    </location>
</feature>
<evidence type="ECO:0000256" key="1">
    <source>
        <dbReference type="SAM" id="Phobius"/>
    </source>
</evidence>
<evidence type="ECO:0000313" key="3">
    <source>
        <dbReference type="Proteomes" id="UP001589792"/>
    </source>
</evidence>
<feature type="transmembrane region" description="Helical" evidence="1">
    <location>
        <begin position="67"/>
        <end position="88"/>
    </location>
</feature>
<evidence type="ECO:0000313" key="2">
    <source>
        <dbReference type="EMBL" id="MFC0226979.1"/>
    </source>
</evidence>
<name>A0ABV6EE01_9GAMM</name>
<keyword evidence="1" id="KW-0812">Transmembrane</keyword>